<accession>B8B9B6</accession>
<gene>
    <name evidence="1" type="ORF">OsI_28669</name>
</gene>
<organism evidence="1 2">
    <name type="scientific">Oryza sativa subsp. indica</name>
    <name type="common">Rice</name>
    <dbReference type="NCBI Taxonomy" id="39946"/>
    <lineage>
        <taxon>Eukaryota</taxon>
        <taxon>Viridiplantae</taxon>
        <taxon>Streptophyta</taxon>
        <taxon>Embryophyta</taxon>
        <taxon>Tracheophyta</taxon>
        <taxon>Spermatophyta</taxon>
        <taxon>Magnoliopsida</taxon>
        <taxon>Liliopsida</taxon>
        <taxon>Poales</taxon>
        <taxon>Poaceae</taxon>
        <taxon>BOP clade</taxon>
        <taxon>Oryzoideae</taxon>
        <taxon>Oryzeae</taxon>
        <taxon>Oryzinae</taxon>
        <taxon>Oryza</taxon>
        <taxon>Oryza sativa</taxon>
    </lineage>
</organism>
<dbReference type="HOGENOM" id="CLU_2041923_0_0_1"/>
<name>B8B9B6_ORYSI</name>
<dbReference type="Proteomes" id="UP000007015">
    <property type="component" value="Chromosome 8"/>
</dbReference>
<dbReference type="AlphaFoldDB" id="B8B9B6"/>
<evidence type="ECO:0000313" key="1">
    <source>
        <dbReference type="EMBL" id="EEC83303.1"/>
    </source>
</evidence>
<keyword evidence="2" id="KW-1185">Reference proteome</keyword>
<reference evidence="1 2" key="1">
    <citation type="journal article" date="2005" name="PLoS Biol.">
        <title>The genomes of Oryza sativa: a history of duplications.</title>
        <authorList>
            <person name="Yu J."/>
            <person name="Wang J."/>
            <person name="Lin W."/>
            <person name="Li S."/>
            <person name="Li H."/>
            <person name="Zhou J."/>
            <person name="Ni P."/>
            <person name="Dong W."/>
            <person name="Hu S."/>
            <person name="Zeng C."/>
            <person name="Zhang J."/>
            <person name="Zhang Y."/>
            <person name="Li R."/>
            <person name="Xu Z."/>
            <person name="Li S."/>
            <person name="Li X."/>
            <person name="Zheng H."/>
            <person name="Cong L."/>
            <person name="Lin L."/>
            <person name="Yin J."/>
            <person name="Geng J."/>
            <person name="Li G."/>
            <person name="Shi J."/>
            <person name="Liu J."/>
            <person name="Lv H."/>
            <person name="Li J."/>
            <person name="Wang J."/>
            <person name="Deng Y."/>
            <person name="Ran L."/>
            <person name="Shi X."/>
            <person name="Wang X."/>
            <person name="Wu Q."/>
            <person name="Li C."/>
            <person name="Ren X."/>
            <person name="Wang J."/>
            <person name="Wang X."/>
            <person name="Li D."/>
            <person name="Liu D."/>
            <person name="Zhang X."/>
            <person name="Ji Z."/>
            <person name="Zhao W."/>
            <person name="Sun Y."/>
            <person name="Zhang Z."/>
            <person name="Bao J."/>
            <person name="Han Y."/>
            <person name="Dong L."/>
            <person name="Ji J."/>
            <person name="Chen P."/>
            <person name="Wu S."/>
            <person name="Liu J."/>
            <person name="Xiao Y."/>
            <person name="Bu D."/>
            <person name="Tan J."/>
            <person name="Yang L."/>
            <person name="Ye C."/>
            <person name="Zhang J."/>
            <person name="Xu J."/>
            <person name="Zhou Y."/>
            <person name="Yu Y."/>
            <person name="Zhang B."/>
            <person name="Zhuang S."/>
            <person name="Wei H."/>
            <person name="Liu B."/>
            <person name="Lei M."/>
            <person name="Yu H."/>
            <person name="Li Y."/>
            <person name="Xu H."/>
            <person name="Wei S."/>
            <person name="He X."/>
            <person name="Fang L."/>
            <person name="Zhang Z."/>
            <person name="Zhang Y."/>
            <person name="Huang X."/>
            <person name="Su Z."/>
            <person name="Tong W."/>
            <person name="Li J."/>
            <person name="Tong Z."/>
            <person name="Li S."/>
            <person name="Ye J."/>
            <person name="Wang L."/>
            <person name="Fang L."/>
            <person name="Lei T."/>
            <person name="Chen C."/>
            <person name="Chen H."/>
            <person name="Xu Z."/>
            <person name="Li H."/>
            <person name="Huang H."/>
            <person name="Zhang F."/>
            <person name="Xu H."/>
            <person name="Li N."/>
            <person name="Zhao C."/>
            <person name="Li S."/>
            <person name="Dong L."/>
            <person name="Huang Y."/>
            <person name="Li L."/>
            <person name="Xi Y."/>
            <person name="Qi Q."/>
            <person name="Li W."/>
            <person name="Zhang B."/>
            <person name="Hu W."/>
            <person name="Zhang Y."/>
            <person name="Tian X."/>
            <person name="Jiao Y."/>
            <person name="Liang X."/>
            <person name="Jin J."/>
            <person name="Gao L."/>
            <person name="Zheng W."/>
            <person name="Hao B."/>
            <person name="Liu S."/>
            <person name="Wang W."/>
            <person name="Yuan L."/>
            <person name="Cao M."/>
            <person name="McDermott J."/>
            <person name="Samudrala R."/>
            <person name="Wang J."/>
            <person name="Wong G.K."/>
            <person name="Yang H."/>
        </authorList>
    </citation>
    <scope>NUCLEOTIDE SEQUENCE [LARGE SCALE GENOMIC DNA]</scope>
    <source>
        <strain evidence="2">cv. 93-11</strain>
    </source>
</reference>
<protein>
    <submittedName>
        <fullName evidence="1">Uncharacterized protein</fullName>
    </submittedName>
</protein>
<evidence type="ECO:0000313" key="2">
    <source>
        <dbReference type="Proteomes" id="UP000007015"/>
    </source>
</evidence>
<proteinExistence type="predicted"/>
<sequence>MGGSPAVLAESSVSRAGAAGSSAPFFFLSVSLPGAKKQVAGSVRLVTGAERGIWRTPLHPRRRCCSLTLPQLLRDASIAATWMPLLLARVVATAVAQLLHRAAGATALSHPKKNTIGIDRE</sequence>
<dbReference type="EMBL" id="CM000133">
    <property type="protein sequence ID" value="EEC83303.1"/>
    <property type="molecule type" value="Genomic_DNA"/>
</dbReference>
<dbReference type="Gramene" id="BGIOSGA027244-TA">
    <property type="protein sequence ID" value="BGIOSGA027244-PA"/>
    <property type="gene ID" value="BGIOSGA027244"/>
</dbReference>